<gene>
    <name evidence="1" type="ORF">KIW84_046304</name>
    <name evidence="2" type="ORF">KIW84_046306</name>
</gene>
<protein>
    <submittedName>
        <fullName evidence="2">Uncharacterized protein</fullName>
    </submittedName>
</protein>
<evidence type="ECO:0000313" key="2">
    <source>
        <dbReference type="EMBL" id="KAI5423256.1"/>
    </source>
</evidence>
<dbReference type="EMBL" id="JAMSHJ010000004">
    <property type="protein sequence ID" value="KAI5423256.1"/>
    <property type="molecule type" value="Genomic_DNA"/>
</dbReference>
<accession>A0A9D4XR76</accession>
<evidence type="ECO:0000313" key="3">
    <source>
        <dbReference type="Proteomes" id="UP001058974"/>
    </source>
</evidence>
<dbReference type="AlphaFoldDB" id="A0A9D4XR76"/>
<dbReference type="Gramene" id="Psat04G0630400-T1">
    <property type="protein sequence ID" value="KAI5423254.1"/>
    <property type="gene ID" value="KIW84_046304"/>
</dbReference>
<dbReference type="Proteomes" id="UP001058974">
    <property type="component" value="Chromosome 4"/>
</dbReference>
<sequence>MNQDSFALPFCELLFFLMTRRLPIILNDLAKILGTLPLRLLNDKSRKVPSLREQSGKVSAVELVHAVNEILSAAGINMDAEMQALLQKTVDLQENHIEMFFCSIKGSLSCSMNESIFSIIISRINFELQILQQGSFQHSRMDTRAKLASDALMIHDVLSTWPHEHLVS</sequence>
<proteinExistence type="predicted"/>
<dbReference type="Gramene" id="Psat04G0630600-T1">
    <property type="protein sequence ID" value="KAI5423256.1"/>
    <property type="gene ID" value="KIW84_046306"/>
</dbReference>
<reference evidence="2 3" key="1">
    <citation type="journal article" date="2022" name="Nat. Genet.">
        <title>Improved pea reference genome and pan-genome highlight genomic features and evolutionary characteristics.</title>
        <authorList>
            <person name="Yang T."/>
            <person name="Liu R."/>
            <person name="Luo Y."/>
            <person name="Hu S."/>
            <person name="Wang D."/>
            <person name="Wang C."/>
            <person name="Pandey M.K."/>
            <person name="Ge S."/>
            <person name="Xu Q."/>
            <person name="Li N."/>
            <person name="Li G."/>
            <person name="Huang Y."/>
            <person name="Saxena R.K."/>
            <person name="Ji Y."/>
            <person name="Li M."/>
            <person name="Yan X."/>
            <person name="He Y."/>
            <person name="Liu Y."/>
            <person name="Wang X."/>
            <person name="Xiang C."/>
            <person name="Varshney R.K."/>
            <person name="Ding H."/>
            <person name="Gao S."/>
            <person name="Zong X."/>
        </authorList>
    </citation>
    <scope>NUCLEOTIDE SEQUENCE [LARGE SCALE GENOMIC DNA]</scope>
    <source>
        <strain evidence="2 3">cv. Zhongwan 6</strain>
    </source>
</reference>
<keyword evidence="3" id="KW-1185">Reference proteome</keyword>
<dbReference type="EMBL" id="JAMSHJ010000004">
    <property type="protein sequence ID" value="KAI5423254.1"/>
    <property type="molecule type" value="Genomic_DNA"/>
</dbReference>
<comment type="caution">
    <text evidence="2">The sequence shown here is derived from an EMBL/GenBank/DDBJ whole genome shotgun (WGS) entry which is preliminary data.</text>
</comment>
<name>A0A9D4XR76_PEA</name>
<organism evidence="2 3">
    <name type="scientific">Pisum sativum</name>
    <name type="common">Garden pea</name>
    <name type="synonym">Lathyrus oleraceus</name>
    <dbReference type="NCBI Taxonomy" id="3888"/>
    <lineage>
        <taxon>Eukaryota</taxon>
        <taxon>Viridiplantae</taxon>
        <taxon>Streptophyta</taxon>
        <taxon>Embryophyta</taxon>
        <taxon>Tracheophyta</taxon>
        <taxon>Spermatophyta</taxon>
        <taxon>Magnoliopsida</taxon>
        <taxon>eudicotyledons</taxon>
        <taxon>Gunneridae</taxon>
        <taxon>Pentapetalae</taxon>
        <taxon>rosids</taxon>
        <taxon>fabids</taxon>
        <taxon>Fabales</taxon>
        <taxon>Fabaceae</taxon>
        <taxon>Papilionoideae</taxon>
        <taxon>50 kb inversion clade</taxon>
        <taxon>NPAAA clade</taxon>
        <taxon>Hologalegina</taxon>
        <taxon>IRL clade</taxon>
        <taxon>Fabeae</taxon>
        <taxon>Lathyrus</taxon>
    </lineage>
</organism>
<evidence type="ECO:0000313" key="1">
    <source>
        <dbReference type="EMBL" id="KAI5423254.1"/>
    </source>
</evidence>